<dbReference type="CDD" id="cd00801">
    <property type="entry name" value="INT_P4_C"/>
    <property type="match status" value="1"/>
</dbReference>
<evidence type="ECO:0000256" key="3">
    <source>
        <dbReference type="ARBA" id="ARBA00023125"/>
    </source>
</evidence>
<dbReference type="Pfam" id="PF13356">
    <property type="entry name" value="Arm-DNA-bind_3"/>
    <property type="match status" value="1"/>
</dbReference>
<dbReference type="PROSITE" id="PS51900">
    <property type="entry name" value="CB"/>
    <property type="match status" value="1"/>
</dbReference>
<evidence type="ECO:0000259" key="6">
    <source>
        <dbReference type="PROSITE" id="PS51898"/>
    </source>
</evidence>
<evidence type="ECO:0000259" key="7">
    <source>
        <dbReference type="PROSITE" id="PS51900"/>
    </source>
</evidence>
<dbReference type="InterPro" id="IPR050808">
    <property type="entry name" value="Phage_Integrase"/>
</dbReference>
<dbReference type="Gene3D" id="3.30.160.390">
    <property type="entry name" value="Integrase, DNA-binding domain"/>
    <property type="match status" value="1"/>
</dbReference>
<dbReference type="Proteomes" id="UP000185911">
    <property type="component" value="Unassembled WGS sequence"/>
</dbReference>
<dbReference type="GO" id="GO:0015074">
    <property type="term" value="P:DNA integration"/>
    <property type="evidence" value="ECO:0007669"/>
    <property type="project" value="UniProtKB-KW"/>
</dbReference>
<dbReference type="Pfam" id="PF00589">
    <property type="entry name" value="Phage_integrase"/>
    <property type="match status" value="1"/>
</dbReference>
<keyword evidence="3 5" id="KW-0238">DNA-binding</keyword>
<gene>
    <name evidence="8" type="ORF">BLL52_3574</name>
</gene>
<dbReference type="PANTHER" id="PTHR30629:SF2">
    <property type="entry name" value="PROPHAGE INTEGRASE INTS-RELATED"/>
    <property type="match status" value="1"/>
</dbReference>
<evidence type="ECO:0000256" key="2">
    <source>
        <dbReference type="ARBA" id="ARBA00022908"/>
    </source>
</evidence>
<dbReference type="InterPro" id="IPR053876">
    <property type="entry name" value="Phage_int_M"/>
</dbReference>
<feature type="domain" description="Core-binding (CB)" evidence="7">
    <location>
        <begin position="104"/>
        <end position="185"/>
    </location>
</feature>
<dbReference type="InterPro" id="IPR002104">
    <property type="entry name" value="Integrase_catalytic"/>
</dbReference>
<accession>A0A1Q8YBT1</accession>
<proteinExistence type="inferred from homology"/>
<dbReference type="InterPro" id="IPR013762">
    <property type="entry name" value="Integrase-like_cat_sf"/>
</dbReference>
<dbReference type="InterPro" id="IPR011010">
    <property type="entry name" value="DNA_brk_join_enz"/>
</dbReference>
<dbReference type="InterPro" id="IPR010998">
    <property type="entry name" value="Integrase_recombinase_N"/>
</dbReference>
<keyword evidence="2" id="KW-0229">DNA integration</keyword>
<evidence type="ECO:0000313" key="9">
    <source>
        <dbReference type="Proteomes" id="UP000185911"/>
    </source>
</evidence>
<dbReference type="STRING" id="81479.RA876_11705"/>
<dbReference type="GO" id="GO:0006310">
    <property type="term" value="P:DNA recombination"/>
    <property type="evidence" value="ECO:0007669"/>
    <property type="project" value="UniProtKB-KW"/>
</dbReference>
<comment type="caution">
    <text evidence="8">The sequence shown here is derived from an EMBL/GenBank/DDBJ whole genome shotgun (WGS) entry which is preliminary data.</text>
</comment>
<name>A0A1Q8YBT1_9BURK</name>
<dbReference type="EMBL" id="MSYM01000017">
    <property type="protein sequence ID" value="OLP05445.1"/>
    <property type="molecule type" value="Genomic_DNA"/>
</dbReference>
<dbReference type="Gene3D" id="1.10.150.130">
    <property type="match status" value="1"/>
</dbReference>
<evidence type="ECO:0000256" key="4">
    <source>
        <dbReference type="ARBA" id="ARBA00023172"/>
    </source>
</evidence>
<keyword evidence="9" id="KW-1185">Reference proteome</keyword>
<dbReference type="AlphaFoldDB" id="A0A1Q8YBT1"/>
<organism evidence="8 9">
    <name type="scientific">Rhodoferax antarcticus ANT.BR</name>
    <dbReference type="NCBI Taxonomy" id="1111071"/>
    <lineage>
        <taxon>Bacteria</taxon>
        <taxon>Pseudomonadati</taxon>
        <taxon>Pseudomonadota</taxon>
        <taxon>Betaproteobacteria</taxon>
        <taxon>Burkholderiales</taxon>
        <taxon>Comamonadaceae</taxon>
        <taxon>Rhodoferax</taxon>
    </lineage>
</organism>
<dbReference type="PROSITE" id="PS51898">
    <property type="entry name" value="TYR_RECOMBINASE"/>
    <property type="match status" value="1"/>
</dbReference>
<keyword evidence="4" id="KW-0233">DNA recombination</keyword>
<dbReference type="InterPro" id="IPR044068">
    <property type="entry name" value="CB"/>
</dbReference>
<dbReference type="InterPro" id="IPR038488">
    <property type="entry name" value="Integrase_DNA-bd_sf"/>
</dbReference>
<dbReference type="Pfam" id="PF22022">
    <property type="entry name" value="Phage_int_M"/>
    <property type="match status" value="1"/>
</dbReference>
<evidence type="ECO:0000256" key="5">
    <source>
        <dbReference type="PROSITE-ProRule" id="PRU01248"/>
    </source>
</evidence>
<evidence type="ECO:0000313" key="8">
    <source>
        <dbReference type="EMBL" id="OLP05445.1"/>
    </source>
</evidence>
<comment type="similarity">
    <text evidence="1">Belongs to the 'phage' integrase family.</text>
</comment>
<dbReference type="Gene3D" id="1.10.443.10">
    <property type="entry name" value="Intergrase catalytic core"/>
    <property type="match status" value="1"/>
</dbReference>
<dbReference type="RefSeq" id="WP_075587677.1">
    <property type="nucleotide sequence ID" value="NZ_MSYM01000017.1"/>
</dbReference>
<sequence length="412" mass="45737">MPKKAKEVSAIEISRLNAPGMVAVGGVAGLYLHINKSGAKSWILRSKIGSKRRDMGLGGFPDVTLAGAKEKARRARDSIELGIDPITERKQAKSALSAKQATEKTFRQAALEYIDTHRDTWANVKHAAQWTATLETYAFPFMGDLLVCDVGQAHVLAALEPIWKTKTETATRVRGRIEKILDYATVRKYRTGENPARWKGHLEQLLPAPGKITKVEHHRALPVDAMGAFMADLRQREGTAARALEFAILCASRSGEVRGAKWSEFDLDAAIWVIPAVRMKAKVQHRVPLSAPLIQILNERSKDAKPDDLLFPAPRGGVLSDMTLTALTRRMGIDAVPHGFRSTFRDWAAERTNFPRELAEQALAHKLEDKVEAAYLRSDQLEKRRALMQSWADHCDRITTDAKVIPFQGVAA</sequence>
<evidence type="ECO:0000256" key="1">
    <source>
        <dbReference type="ARBA" id="ARBA00008857"/>
    </source>
</evidence>
<dbReference type="PANTHER" id="PTHR30629">
    <property type="entry name" value="PROPHAGE INTEGRASE"/>
    <property type="match status" value="1"/>
</dbReference>
<feature type="domain" description="Tyr recombinase" evidence="6">
    <location>
        <begin position="216"/>
        <end position="388"/>
    </location>
</feature>
<dbReference type="InterPro" id="IPR025166">
    <property type="entry name" value="Integrase_DNA_bind_dom"/>
</dbReference>
<protein>
    <submittedName>
        <fullName evidence="8">Phage integrase</fullName>
    </submittedName>
</protein>
<dbReference type="GO" id="GO:0003677">
    <property type="term" value="F:DNA binding"/>
    <property type="evidence" value="ECO:0007669"/>
    <property type="project" value="UniProtKB-UniRule"/>
</dbReference>
<dbReference type="SUPFAM" id="SSF56349">
    <property type="entry name" value="DNA breaking-rejoining enzymes"/>
    <property type="match status" value="1"/>
</dbReference>
<reference evidence="8 9" key="1">
    <citation type="submission" date="2017-01" db="EMBL/GenBank/DDBJ databases">
        <title>Genome sequence of Rhodoferax antarcticus ANT.BR, a psychrophilic purple nonsulfur bacterium from an Antarctic microbial mat.</title>
        <authorList>
            <person name="Baker J."/>
            <person name="Riester C."/>
            <person name="Skinner B."/>
            <person name="Newell A."/>
            <person name="Swingley W."/>
            <person name="Madigan M."/>
            <person name="Jung D."/>
            <person name="Asao M."/>
            <person name="Chen M."/>
            <person name="Loughlin P."/>
            <person name="Pan H."/>
            <person name="Lin S."/>
            <person name="Li N."/>
            <person name="Shaw J."/>
            <person name="Prado M."/>
            <person name="Sherman C."/>
            <person name="Li X."/>
            <person name="Tang J."/>
            <person name="Blankenship R."/>
            <person name="Zhao T."/>
            <person name="Touchman J."/>
            <person name="Sattley M."/>
        </authorList>
    </citation>
    <scope>NUCLEOTIDE SEQUENCE [LARGE SCALE GENOMIC DNA]</scope>
    <source>
        <strain evidence="8 9">ANT.BR</strain>
    </source>
</reference>